<evidence type="ECO:0008006" key="4">
    <source>
        <dbReference type="Google" id="ProtNLM"/>
    </source>
</evidence>
<protein>
    <recommendedName>
        <fullName evidence="4">Heat shock factor-binding protein 1</fullName>
    </recommendedName>
</protein>
<dbReference type="Proteomes" id="UP001642540">
    <property type="component" value="Unassembled WGS sequence"/>
</dbReference>
<evidence type="ECO:0000313" key="3">
    <source>
        <dbReference type="Proteomes" id="UP001642540"/>
    </source>
</evidence>
<reference evidence="2 3" key="1">
    <citation type="submission" date="2024-08" db="EMBL/GenBank/DDBJ databases">
        <authorList>
            <person name="Cucini C."/>
            <person name="Frati F."/>
        </authorList>
    </citation>
    <scope>NUCLEOTIDE SEQUENCE [LARGE SCALE GENOMIC DNA]</scope>
</reference>
<feature type="region of interest" description="Disordered" evidence="1">
    <location>
        <begin position="75"/>
        <end position="99"/>
    </location>
</feature>
<feature type="compositionally biased region" description="Low complexity" evidence="1">
    <location>
        <begin position="1"/>
        <end position="10"/>
    </location>
</feature>
<proteinExistence type="predicted"/>
<gene>
    <name evidence="2" type="ORF">ODALV1_LOCUS18477</name>
</gene>
<dbReference type="EMBL" id="CAXLJM020000058">
    <property type="protein sequence ID" value="CAL8119280.1"/>
    <property type="molecule type" value="Genomic_DNA"/>
</dbReference>
<keyword evidence="3" id="KW-1185">Reference proteome</keyword>
<evidence type="ECO:0000313" key="2">
    <source>
        <dbReference type="EMBL" id="CAL8119280.1"/>
    </source>
</evidence>
<accession>A0ABP1R3U2</accession>
<comment type="caution">
    <text evidence="2">The sequence shown here is derived from an EMBL/GenBank/DDBJ whole genome shotgun (WGS) entry which is preliminary data.</text>
</comment>
<feature type="region of interest" description="Disordered" evidence="1">
    <location>
        <begin position="1"/>
        <end position="23"/>
    </location>
</feature>
<feature type="compositionally biased region" description="Polar residues" evidence="1">
    <location>
        <begin position="85"/>
        <end position="99"/>
    </location>
</feature>
<organism evidence="2 3">
    <name type="scientific">Orchesella dallaii</name>
    <dbReference type="NCBI Taxonomy" id="48710"/>
    <lineage>
        <taxon>Eukaryota</taxon>
        <taxon>Metazoa</taxon>
        <taxon>Ecdysozoa</taxon>
        <taxon>Arthropoda</taxon>
        <taxon>Hexapoda</taxon>
        <taxon>Collembola</taxon>
        <taxon>Entomobryomorpha</taxon>
        <taxon>Entomobryoidea</taxon>
        <taxon>Orchesellidae</taxon>
        <taxon>Orchesellinae</taxon>
        <taxon>Orchesella</taxon>
    </lineage>
</organism>
<name>A0ABP1R3U2_9HEXA</name>
<sequence>MLDTSNTSTSTDDESKPEITLTDISKQLDELTVSSGTINEMVKSINEKMNQFHHRLSSFLGRMNNLESQMEYVLERLDPPEDSQDSGSESLNATPEPSP</sequence>
<evidence type="ECO:0000256" key="1">
    <source>
        <dbReference type="SAM" id="MobiDB-lite"/>
    </source>
</evidence>